<dbReference type="AlphaFoldDB" id="A0A1I2DY53"/>
<dbReference type="Pfam" id="PF00589">
    <property type="entry name" value="Phage_integrase"/>
    <property type="match status" value="1"/>
</dbReference>
<evidence type="ECO:0000256" key="3">
    <source>
        <dbReference type="ARBA" id="ARBA00023125"/>
    </source>
</evidence>
<feature type="domain" description="Tyr recombinase" evidence="5">
    <location>
        <begin position="91"/>
        <end position="301"/>
    </location>
</feature>
<evidence type="ECO:0000256" key="1">
    <source>
        <dbReference type="ARBA" id="ARBA00008857"/>
    </source>
</evidence>
<evidence type="ECO:0000313" key="6">
    <source>
        <dbReference type="EMBL" id="SFE85279.1"/>
    </source>
</evidence>
<dbReference type="PANTHER" id="PTHR30349">
    <property type="entry name" value="PHAGE INTEGRASE-RELATED"/>
    <property type="match status" value="1"/>
</dbReference>
<dbReference type="Proteomes" id="UP000199119">
    <property type="component" value="Unassembled WGS sequence"/>
</dbReference>
<dbReference type="PANTHER" id="PTHR30349:SF41">
    <property type="entry name" value="INTEGRASE_RECOMBINASE PROTEIN MJ0367-RELATED"/>
    <property type="match status" value="1"/>
</dbReference>
<evidence type="ECO:0000259" key="5">
    <source>
        <dbReference type="PROSITE" id="PS51898"/>
    </source>
</evidence>
<dbReference type="InterPro" id="IPR002104">
    <property type="entry name" value="Integrase_catalytic"/>
</dbReference>
<dbReference type="SUPFAM" id="SSF56349">
    <property type="entry name" value="DNA breaking-rejoining enzymes"/>
    <property type="match status" value="1"/>
</dbReference>
<organism evidence="6 7">
    <name type="scientific">Paracidovorax wautersii</name>
    <dbReference type="NCBI Taxonomy" id="1177982"/>
    <lineage>
        <taxon>Bacteria</taxon>
        <taxon>Pseudomonadati</taxon>
        <taxon>Pseudomonadota</taxon>
        <taxon>Betaproteobacteria</taxon>
        <taxon>Burkholderiales</taxon>
        <taxon>Comamonadaceae</taxon>
        <taxon>Paracidovorax</taxon>
    </lineage>
</organism>
<comment type="similarity">
    <text evidence="1">Belongs to the 'phage' integrase family.</text>
</comment>
<sequence length="301" mass="33617">MDSERLELSTMLLLAVLGGMTYEAVAREHGMTRTGVERRVKALVLRLVREIGVEGLNESRAVFVRTLRAHRLAIESALQRYGPMAPAGKTDAPVILSDEDIQAAMRRARLHTATPERDVAMVWILLATGARPLEVARMQVRDYLNDDGTVRLHSEVRAEVAVNRRSRPLYFTSVPAREAIDAYLAVRAPGSAGAQPLAYRGLDPVQALFLTQEGAAFPIERIPTASGMRYLCEEIHYAYRKIFRRIGIPGLSAQNVRHTVMHRLVRRGADEEQIGELLGIRDVRPPRCPRPSLEQLMEGLV</sequence>
<dbReference type="EMBL" id="FONX01000006">
    <property type="protein sequence ID" value="SFE85279.1"/>
    <property type="molecule type" value="Genomic_DNA"/>
</dbReference>
<protein>
    <submittedName>
        <fullName evidence="6">Site-specific recombinase XerD</fullName>
    </submittedName>
</protein>
<gene>
    <name evidence="6" type="ORF">SAMN04489711_10683</name>
</gene>
<keyword evidence="3" id="KW-0238">DNA-binding</keyword>
<dbReference type="GO" id="GO:0006310">
    <property type="term" value="P:DNA recombination"/>
    <property type="evidence" value="ECO:0007669"/>
    <property type="project" value="UniProtKB-KW"/>
</dbReference>
<keyword evidence="7" id="KW-1185">Reference proteome</keyword>
<proteinExistence type="inferred from homology"/>
<dbReference type="InterPro" id="IPR011010">
    <property type="entry name" value="DNA_brk_join_enz"/>
</dbReference>
<dbReference type="GO" id="GO:0003677">
    <property type="term" value="F:DNA binding"/>
    <property type="evidence" value="ECO:0007669"/>
    <property type="project" value="UniProtKB-KW"/>
</dbReference>
<dbReference type="InterPro" id="IPR050090">
    <property type="entry name" value="Tyrosine_recombinase_XerCD"/>
</dbReference>
<evidence type="ECO:0000313" key="7">
    <source>
        <dbReference type="Proteomes" id="UP000199119"/>
    </source>
</evidence>
<evidence type="ECO:0000256" key="4">
    <source>
        <dbReference type="ARBA" id="ARBA00023172"/>
    </source>
</evidence>
<dbReference type="CDD" id="cd00397">
    <property type="entry name" value="DNA_BRE_C"/>
    <property type="match status" value="1"/>
</dbReference>
<dbReference type="GO" id="GO:0015074">
    <property type="term" value="P:DNA integration"/>
    <property type="evidence" value="ECO:0007669"/>
    <property type="project" value="UniProtKB-KW"/>
</dbReference>
<dbReference type="STRING" id="1177982.SAMN04489711_10683"/>
<keyword evidence="2" id="KW-0229">DNA integration</keyword>
<dbReference type="InterPro" id="IPR013762">
    <property type="entry name" value="Integrase-like_cat_sf"/>
</dbReference>
<dbReference type="Gene3D" id="1.10.443.10">
    <property type="entry name" value="Intergrase catalytic core"/>
    <property type="match status" value="1"/>
</dbReference>
<evidence type="ECO:0000256" key="2">
    <source>
        <dbReference type="ARBA" id="ARBA00022908"/>
    </source>
</evidence>
<dbReference type="PROSITE" id="PS51898">
    <property type="entry name" value="TYR_RECOMBINASE"/>
    <property type="match status" value="1"/>
</dbReference>
<accession>A0A1I2DY53</accession>
<keyword evidence="4" id="KW-0233">DNA recombination</keyword>
<reference evidence="7" key="1">
    <citation type="submission" date="2016-10" db="EMBL/GenBank/DDBJ databases">
        <authorList>
            <person name="Varghese N."/>
            <person name="Submissions S."/>
        </authorList>
    </citation>
    <scope>NUCLEOTIDE SEQUENCE [LARGE SCALE GENOMIC DNA]</scope>
    <source>
        <strain evidence="7">DSM 27981</strain>
    </source>
</reference>
<name>A0A1I2DY53_9BURK</name>